<dbReference type="PANTHER" id="PTHR12815">
    <property type="entry name" value="SORTING AND ASSEMBLY MACHINERY SAMM50 PROTEIN FAMILY MEMBER"/>
    <property type="match status" value="1"/>
</dbReference>
<protein>
    <recommendedName>
        <fullName evidence="3">Translocation and assembly module subunit TamA</fullName>
    </recommendedName>
    <alternativeName>
        <fullName evidence="9">Autotransporter assembly factor TamA</fullName>
    </alternativeName>
</protein>
<dbReference type="Gene3D" id="3.10.20.310">
    <property type="entry name" value="membrane protein fhac"/>
    <property type="match status" value="2"/>
</dbReference>
<evidence type="ECO:0000256" key="10">
    <source>
        <dbReference type="ARBA" id="ARBA00093548"/>
    </source>
</evidence>
<evidence type="ECO:0000256" key="8">
    <source>
        <dbReference type="ARBA" id="ARBA00023237"/>
    </source>
</evidence>
<dbReference type="Pfam" id="PF01103">
    <property type="entry name" value="Omp85"/>
    <property type="match status" value="1"/>
</dbReference>
<organism evidence="14 15">
    <name type="scientific">Robbsia andropogonis</name>
    <dbReference type="NCBI Taxonomy" id="28092"/>
    <lineage>
        <taxon>Bacteria</taxon>
        <taxon>Pseudomonadati</taxon>
        <taxon>Pseudomonadota</taxon>
        <taxon>Betaproteobacteria</taxon>
        <taxon>Burkholderiales</taxon>
        <taxon>Burkholderiaceae</taxon>
        <taxon>Robbsia</taxon>
    </lineage>
</organism>
<dbReference type="InterPro" id="IPR000184">
    <property type="entry name" value="Bac_surfAg_D15"/>
</dbReference>
<keyword evidence="4" id="KW-1134">Transmembrane beta strand</keyword>
<evidence type="ECO:0000259" key="12">
    <source>
        <dbReference type="Pfam" id="PF07244"/>
    </source>
</evidence>
<gene>
    <name evidence="14" type="ORF">WM40_00050</name>
</gene>
<reference evidence="14 15" key="1">
    <citation type="submission" date="2015-03" db="EMBL/GenBank/DDBJ databases">
        <title>Draft Genome Sequence of Burkholderia andropogonis type strain ICMP2807, isolated from Sorghum bicolor.</title>
        <authorList>
            <person name="Lopes-Santos L."/>
            <person name="Castro D.B."/>
            <person name="Ottoboni L.M."/>
            <person name="Park D."/>
            <person name="Weirc B.S."/>
            <person name="Destefano S.A."/>
        </authorList>
    </citation>
    <scope>NUCLEOTIDE SEQUENCE [LARGE SCALE GENOMIC DNA]</scope>
    <source>
        <strain evidence="14 15">ICMP2807</strain>
    </source>
</reference>
<dbReference type="Proteomes" id="UP000033618">
    <property type="component" value="Unassembled WGS sequence"/>
</dbReference>
<accession>A0A0F5K5B4</accession>
<dbReference type="Pfam" id="PF07244">
    <property type="entry name" value="POTRA"/>
    <property type="match status" value="1"/>
</dbReference>
<evidence type="ECO:0000259" key="13">
    <source>
        <dbReference type="Pfam" id="PF17243"/>
    </source>
</evidence>
<feature type="domain" description="POTRA" evidence="12">
    <location>
        <begin position="230"/>
        <end position="299"/>
    </location>
</feature>
<evidence type="ECO:0000256" key="7">
    <source>
        <dbReference type="ARBA" id="ARBA00023136"/>
    </source>
</evidence>
<dbReference type="InterPro" id="IPR039910">
    <property type="entry name" value="D15-like"/>
</dbReference>
<comment type="subcellular location">
    <subcellularLocation>
        <location evidence="1">Cell outer membrane</location>
    </subcellularLocation>
</comment>
<dbReference type="PATRIC" id="fig|28092.6.peg.11"/>
<evidence type="ECO:0000256" key="2">
    <source>
        <dbReference type="ARBA" id="ARBA00010248"/>
    </source>
</evidence>
<comment type="subunit">
    <text evidence="10">Interacts with TamB to form the translocation and assembly module (TAM).</text>
</comment>
<dbReference type="OrthoDB" id="9769707at2"/>
<proteinExistence type="inferred from homology"/>
<comment type="caution">
    <text evidence="14">The sequence shown here is derived from an EMBL/GenBank/DDBJ whole genome shotgun (WGS) entry which is preliminary data.</text>
</comment>
<dbReference type="GO" id="GO:0019867">
    <property type="term" value="C:outer membrane"/>
    <property type="evidence" value="ECO:0007669"/>
    <property type="project" value="InterPro"/>
</dbReference>
<dbReference type="PANTHER" id="PTHR12815:SF47">
    <property type="entry name" value="TRANSLOCATION AND ASSEMBLY MODULE SUBUNIT TAMA"/>
    <property type="match status" value="1"/>
</dbReference>
<evidence type="ECO:0000256" key="5">
    <source>
        <dbReference type="ARBA" id="ARBA00022692"/>
    </source>
</evidence>
<keyword evidence="8" id="KW-0998">Cell outer membrane</keyword>
<keyword evidence="15" id="KW-1185">Reference proteome</keyword>
<dbReference type="Gene3D" id="2.40.160.50">
    <property type="entry name" value="membrane protein fhac: a member of the omp85/tpsb transporter family"/>
    <property type="match status" value="1"/>
</dbReference>
<evidence type="ECO:0000313" key="14">
    <source>
        <dbReference type="EMBL" id="KKB65120.1"/>
    </source>
</evidence>
<feature type="domain" description="Bacterial surface antigen (D15)" evidence="11">
    <location>
        <begin position="378"/>
        <end position="599"/>
    </location>
</feature>
<dbReference type="STRING" id="28092.WM40_00050"/>
<dbReference type="RefSeq" id="WP_046151835.1">
    <property type="nucleotide sequence ID" value="NZ_CADFGU010000001.1"/>
</dbReference>
<feature type="domain" description="TamA POTRA" evidence="13">
    <location>
        <begin position="76"/>
        <end position="136"/>
    </location>
</feature>
<evidence type="ECO:0000256" key="1">
    <source>
        <dbReference type="ARBA" id="ARBA00004442"/>
    </source>
</evidence>
<evidence type="ECO:0000256" key="3">
    <source>
        <dbReference type="ARBA" id="ARBA00015419"/>
    </source>
</evidence>
<keyword evidence="6" id="KW-0732">Signal</keyword>
<evidence type="ECO:0000259" key="11">
    <source>
        <dbReference type="Pfam" id="PF01103"/>
    </source>
</evidence>
<keyword evidence="5" id="KW-0812">Transmembrane</keyword>
<dbReference type="EMBL" id="LAQU01000001">
    <property type="protein sequence ID" value="KKB65120.1"/>
    <property type="molecule type" value="Genomic_DNA"/>
</dbReference>
<dbReference type="InterPro" id="IPR035243">
    <property type="entry name" value="TamA_POTRA_Dom_1"/>
</dbReference>
<evidence type="ECO:0000256" key="6">
    <source>
        <dbReference type="ARBA" id="ARBA00022729"/>
    </source>
</evidence>
<sequence length="611" mass="67461">MWPLPVRLAPSGWAACVWRRIRPSGRASDAGPRSGVRGVHIRLLALCFAYAPAAWANYDVDIVAPHSLKKLLKQNLNLSRFSKRKDIDAEQLRFLVTAAPQQARELVQTRGYFTPVISTDLRTDDGKSSVTLRVAPGPQTTVSEVNLSFTGAVQTEAPDRALAARVAWPLKPGDPFSQSSWDDAKKASLTVLQAKRYLGARIVHSEAKIDPRTHTAVLNVEYGSGPTFHLGPIKVNGVKRYPEFIVDHVNPLHEGEIYDATRIQTLQRQIQNTPYYASVAVDVAADPAQAAAAPVSVSLNEYQFHSVRAGVGYTTDRGARVEGAYSYNNVFNRAYVFTITGRLEQKSQYGSVQLSMPPDSKGYTNSALASYTRTDTEGTVIYSLRTGFQRTRSLQFYDYSYSLLYYQDRLEQNSGPPTVSRALLPAWAWARRNVDDPMFPRSGNLIGAEAGFAVKGALSDATFLRLYAHGRQYVPLGRRDLLLFRAELGGVFSNAPSYRIPATLLFRTGGATSVRGYGYDSIGNDVAGSVLPTKYLITGGVEYQHWFSHDWGAAVFYDVGTASDTWDERRFYQGVGIGARWRSPVGPLNVDVGYGIQNRSIRPYLTLGVAF</sequence>
<evidence type="ECO:0000313" key="15">
    <source>
        <dbReference type="Proteomes" id="UP000033618"/>
    </source>
</evidence>
<name>A0A0F5K5B4_9BURK</name>
<evidence type="ECO:0000256" key="4">
    <source>
        <dbReference type="ARBA" id="ARBA00022452"/>
    </source>
</evidence>
<comment type="similarity">
    <text evidence="2">Belongs to the TamA family.</text>
</comment>
<dbReference type="Pfam" id="PF17243">
    <property type="entry name" value="POTRA_TamA_1"/>
    <property type="match status" value="1"/>
</dbReference>
<dbReference type="AlphaFoldDB" id="A0A0F5K5B4"/>
<evidence type="ECO:0000256" key="9">
    <source>
        <dbReference type="ARBA" id="ARBA00033063"/>
    </source>
</evidence>
<dbReference type="InterPro" id="IPR010827">
    <property type="entry name" value="BamA/TamA_POTRA"/>
</dbReference>
<keyword evidence="7" id="KW-0472">Membrane</keyword>